<dbReference type="EMBL" id="BSXN01002068">
    <property type="protein sequence ID" value="GME75473.1"/>
    <property type="molecule type" value="Genomic_DNA"/>
</dbReference>
<keyword evidence="2" id="KW-1185">Reference proteome</keyword>
<comment type="caution">
    <text evidence="1">The sequence shown here is derived from an EMBL/GenBank/DDBJ whole genome shotgun (WGS) entry which is preliminary data.</text>
</comment>
<accession>A0A9W6T5J1</accession>
<evidence type="ECO:0000313" key="1">
    <source>
        <dbReference type="EMBL" id="GME75473.1"/>
    </source>
</evidence>
<dbReference type="Proteomes" id="UP001165120">
    <property type="component" value="Unassembled WGS sequence"/>
</dbReference>
<reference evidence="1" key="1">
    <citation type="submission" date="2023-04" db="EMBL/GenBank/DDBJ databases">
        <title>Candida boidinii NBRC 10035.</title>
        <authorList>
            <person name="Ichikawa N."/>
            <person name="Sato H."/>
            <person name="Tonouchi N."/>
        </authorList>
    </citation>
    <scope>NUCLEOTIDE SEQUENCE</scope>
    <source>
        <strain evidence="1">NBRC 10035</strain>
    </source>
</reference>
<protein>
    <submittedName>
        <fullName evidence="1">Unnamed protein product</fullName>
    </submittedName>
</protein>
<evidence type="ECO:0000313" key="2">
    <source>
        <dbReference type="Proteomes" id="UP001165120"/>
    </source>
</evidence>
<name>A0A9W6T5J1_CANBO</name>
<gene>
    <name evidence="1" type="ORF">Cboi02_000479900</name>
</gene>
<proteinExistence type="predicted"/>
<sequence length="573" mass="65415">MSLVTTLKVTNVLIDNSKIGTSNNILKFLRFNLANTVSLNENYKVKWGTLGSNLYSKGSCIDVDLINSAVHDIFKINKSNKKDTKVETDAETELEKLLKKPLKNPQASHESSNSLSSFIDSISPDDEDNHLQKGSKDLNIVSLIKKFKIQVASFHIEEFQLILFKKLSISFQALDLSLQDIKRTITPTKIPNSIFESLDSKEVIEVLTSLTAFRLNYSDPDFTFNENEPLLYLPFTTMVSYVYINELFSILNNFSSIKDIENLLDSTDIITRSLLTVSNLTIDSHINKMINLINKRNASKNEIVRNSQLEIKVEAKDDMNTNKTILKILKVLSKCRFRVQLLNCGCHITLSDDFVIALKIEEIVLDSTGFNSRESIFKKIKSSNINSILLSIRNTYIGFIEKKNLLSNTKRTADKRYQILLIDEILLSFRTNLLNSKKLINAQDMPTSKVHKDIHLIQNIELNVKTIEVLLDEINIFKKLNAIIPSLPKIVKNKENLSNLQKSAKNKEFKSFLPNFIRSITFNLKALKVVTCFNNPVKYYDSKDQTQLNNYKRGLAIHLSTISINIKNIKFFN</sequence>
<organism evidence="1 2">
    <name type="scientific">Candida boidinii</name>
    <name type="common">Yeast</name>
    <dbReference type="NCBI Taxonomy" id="5477"/>
    <lineage>
        <taxon>Eukaryota</taxon>
        <taxon>Fungi</taxon>
        <taxon>Dikarya</taxon>
        <taxon>Ascomycota</taxon>
        <taxon>Saccharomycotina</taxon>
        <taxon>Pichiomycetes</taxon>
        <taxon>Pichiales</taxon>
        <taxon>Pichiaceae</taxon>
        <taxon>Ogataea</taxon>
        <taxon>Ogataea/Candida clade</taxon>
    </lineage>
</organism>
<dbReference type="AlphaFoldDB" id="A0A9W6T5J1"/>